<dbReference type="Proteomes" id="UP000240572">
    <property type="component" value="Unassembled WGS sequence"/>
</dbReference>
<accession>A0A2P8D5E0</accession>
<comment type="caution">
    <text evidence="2">The sequence shown here is derived from an EMBL/GenBank/DDBJ whole genome shotgun (WGS) entry which is preliminary data.</text>
</comment>
<name>A0A2P8D5E0_9BACT</name>
<sequence length="312" mass="34085">MAADPLGSTAIFNPMATKKYLWRLAVCCLVLCAACNFSAGIKHDMKSGLTVTNTGLSFDNYKLLCNGAAVADDEWRQGETMKVQLSGIKGFTSDRGRVFPTISIRILDGAGAVKVKLDNLEDETFSEGISPEKAEALYGQYTLGQELEIGKEYKLEVHIGDKKGKGEITASRKFKIAPLQQNDLAIHASGLSYKSVYFVGRNGRNANEALLGGRIGVMVNGLSGLKEVDGKVFPGAEIIVYDKSGEEKFHSEDVFKDPKGSNPAEAAERISVYITLTKAELNGNESKWVFRVWDKKSDAYLEADILLKLVQK</sequence>
<keyword evidence="3" id="KW-1185">Reference proteome</keyword>
<keyword evidence="1" id="KW-0812">Transmembrane</keyword>
<reference evidence="2 3" key="1">
    <citation type="submission" date="2018-03" db="EMBL/GenBank/DDBJ databases">
        <title>Genomic Encyclopedia of Type Strains, Phase III (KMG-III): the genomes of soil and plant-associated and newly described type strains.</title>
        <authorList>
            <person name="Whitman W."/>
        </authorList>
    </citation>
    <scope>NUCLEOTIDE SEQUENCE [LARGE SCALE GENOMIC DNA]</scope>
    <source>
        <strain evidence="2 3">CGMCC 1.12700</strain>
    </source>
</reference>
<evidence type="ECO:0000256" key="1">
    <source>
        <dbReference type="SAM" id="Phobius"/>
    </source>
</evidence>
<proteinExistence type="predicted"/>
<keyword evidence="1" id="KW-1133">Transmembrane helix</keyword>
<feature type="transmembrane region" description="Helical" evidence="1">
    <location>
        <begin position="20"/>
        <end position="39"/>
    </location>
</feature>
<gene>
    <name evidence="2" type="ORF">B0I18_1034</name>
</gene>
<evidence type="ECO:0000313" key="3">
    <source>
        <dbReference type="Proteomes" id="UP000240572"/>
    </source>
</evidence>
<keyword evidence="1" id="KW-0472">Membrane</keyword>
<evidence type="ECO:0000313" key="2">
    <source>
        <dbReference type="EMBL" id="PSK92428.1"/>
    </source>
</evidence>
<dbReference type="AlphaFoldDB" id="A0A2P8D5E0"/>
<organism evidence="2 3">
    <name type="scientific">Taibaiella chishuiensis</name>
    <dbReference type="NCBI Taxonomy" id="1434707"/>
    <lineage>
        <taxon>Bacteria</taxon>
        <taxon>Pseudomonadati</taxon>
        <taxon>Bacteroidota</taxon>
        <taxon>Chitinophagia</taxon>
        <taxon>Chitinophagales</taxon>
        <taxon>Chitinophagaceae</taxon>
        <taxon>Taibaiella</taxon>
    </lineage>
</organism>
<protein>
    <submittedName>
        <fullName evidence="2">Uncharacterized protein</fullName>
    </submittedName>
</protein>
<dbReference type="EMBL" id="PYGD01000003">
    <property type="protein sequence ID" value="PSK92428.1"/>
    <property type="molecule type" value="Genomic_DNA"/>
</dbReference>